<dbReference type="PRINTS" id="PR00300">
    <property type="entry name" value="CLPPROTEASEA"/>
</dbReference>
<sequence>MRKIKLVIGPRSFFDKQITMPDLIALETYVTFYDQTNHNVIEAADEDKFRQKLSGKTLYGTSESFAAITQSGIETLSESLRLAVEFAENIVLQNPPRVVVHQLMASYPDKTEVLKNKSLEISKDDIKEFYEKFPENIYSQRNALQTLFTVLTEYQHRSNHHIPLVLMFYGPSGVGKTEAANLLGEILSGTLSRQQLSMFQNQSAADYLFGAEHSQRSFARDLANRESNVILLDEFDKVSSGFYNAFYQLFDEGVFEDRNYHVETENLIIICTANFENIEQIRQTLGDAMFYRFDAFIEFTSLNSDAFNRIVHDVVTEIWGELSQAEQSIFKTKSDLVNLFKQDIPYFQNYRHAKKLMRQFVYERVALHSL</sequence>
<dbReference type="SMART" id="SM00382">
    <property type="entry name" value="AAA"/>
    <property type="match status" value="1"/>
</dbReference>
<dbReference type="EMBL" id="AYZJ01000081">
    <property type="protein sequence ID" value="KRN18821.1"/>
    <property type="molecule type" value="Genomic_DNA"/>
</dbReference>
<feature type="domain" description="AAA+ ATPase" evidence="4">
    <location>
        <begin position="162"/>
        <end position="303"/>
    </location>
</feature>
<dbReference type="PATRIC" id="fig|1423730.4.peg.363"/>
<dbReference type="PANTHER" id="PTHR11638">
    <property type="entry name" value="ATP-DEPENDENT CLP PROTEASE"/>
    <property type="match status" value="1"/>
</dbReference>
<evidence type="ECO:0000313" key="5">
    <source>
        <dbReference type="EMBL" id="KRN18821.1"/>
    </source>
</evidence>
<reference evidence="5 6" key="1">
    <citation type="journal article" date="2015" name="Genome Announc.">
        <title>Expanding the biotechnology potential of lactobacilli through comparative genomics of 213 strains and associated genera.</title>
        <authorList>
            <person name="Sun Z."/>
            <person name="Harris H.M."/>
            <person name="McCann A."/>
            <person name="Guo C."/>
            <person name="Argimon S."/>
            <person name="Zhang W."/>
            <person name="Yang X."/>
            <person name="Jeffery I.B."/>
            <person name="Cooney J.C."/>
            <person name="Kagawa T.F."/>
            <person name="Liu W."/>
            <person name="Song Y."/>
            <person name="Salvetti E."/>
            <person name="Wrobel A."/>
            <person name="Rasinkangas P."/>
            <person name="Parkhill J."/>
            <person name="Rea M.C."/>
            <person name="O'Sullivan O."/>
            <person name="Ritari J."/>
            <person name="Douillard F.P."/>
            <person name="Paul Ross R."/>
            <person name="Yang R."/>
            <person name="Briner A.E."/>
            <person name="Felis G.E."/>
            <person name="de Vos W.M."/>
            <person name="Barrangou R."/>
            <person name="Klaenhammer T.R."/>
            <person name="Caufield P.W."/>
            <person name="Cui Y."/>
            <person name="Zhang H."/>
            <person name="O'Toole P.W."/>
        </authorList>
    </citation>
    <scope>NUCLEOTIDE SEQUENCE [LARGE SCALE GENOMIC DNA]</scope>
    <source>
        <strain evidence="5 6">DSM 22697</strain>
    </source>
</reference>
<dbReference type="SUPFAM" id="SSF52540">
    <property type="entry name" value="P-loop containing nucleoside triphosphate hydrolases"/>
    <property type="match status" value="1"/>
</dbReference>
<evidence type="ECO:0000313" key="6">
    <source>
        <dbReference type="Proteomes" id="UP000050865"/>
    </source>
</evidence>
<dbReference type="GO" id="GO:0005524">
    <property type="term" value="F:ATP binding"/>
    <property type="evidence" value="ECO:0007669"/>
    <property type="project" value="UniProtKB-KW"/>
</dbReference>
<evidence type="ECO:0000256" key="2">
    <source>
        <dbReference type="ARBA" id="ARBA00022840"/>
    </source>
</evidence>
<proteinExistence type="predicted"/>
<dbReference type="InterPro" id="IPR003959">
    <property type="entry name" value="ATPase_AAA_core"/>
</dbReference>
<dbReference type="STRING" id="1423730.FC75_GL000345"/>
<comment type="function">
    <text evidence="3">Part of a stress-induced multi-chaperone system, it is involved in the recovery of the cell from heat-induced damage, in cooperation with DnaK, DnaJ and GrpE. Acts before DnaK, in the processing of protein aggregates. Protein binding stimulates the ATPase activity; ATP hydrolysis unfolds the denatured protein aggregates, which probably helps expose new hydrophobic binding sites on the surface of ClpB-bound aggregates, contributing to the solubilization and refolding of denatured protein aggregates by DnaK.</text>
</comment>
<accession>A0A0R2EXY3</accession>
<dbReference type="AlphaFoldDB" id="A0A0R2EXY3"/>
<keyword evidence="2" id="KW-0067">ATP-binding</keyword>
<dbReference type="Pfam" id="PF07724">
    <property type="entry name" value="AAA_2"/>
    <property type="match status" value="1"/>
</dbReference>
<gene>
    <name evidence="5" type="ORF">FC75_GL000345</name>
</gene>
<dbReference type="InterPro" id="IPR003593">
    <property type="entry name" value="AAA+_ATPase"/>
</dbReference>
<dbReference type="Proteomes" id="UP000050865">
    <property type="component" value="Unassembled WGS sequence"/>
</dbReference>
<dbReference type="GO" id="GO:0016887">
    <property type="term" value="F:ATP hydrolysis activity"/>
    <property type="evidence" value="ECO:0007669"/>
    <property type="project" value="InterPro"/>
</dbReference>
<organism evidence="5 6">
    <name type="scientific">Lacticaseibacillus camelliae DSM 22697 = JCM 13995</name>
    <dbReference type="NCBI Taxonomy" id="1423730"/>
    <lineage>
        <taxon>Bacteria</taxon>
        <taxon>Bacillati</taxon>
        <taxon>Bacillota</taxon>
        <taxon>Bacilli</taxon>
        <taxon>Lactobacillales</taxon>
        <taxon>Lactobacillaceae</taxon>
        <taxon>Lacticaseibacillus</taxon>
    </lineage>
</organism>
<dbReference type="Gene3D" id="3.40.50.300">
    <property type="entry name" value="P-loop containing nucleotide triphosphate hydrolases"/>
    <property type="match status" value="1"/>
</dbReference>
<comment type="caution">
    <text evidence="5">The sequence shown here is derived from an EMBL/GenBank/DDBJ whole genome shotgun (WGS) entry which is preliminary data.</text>
</comment>
<dbReference type="InterPro" id="IPR001270">
    <property type="entry name" value="ClpA/B"/>
</dbReference>
<dbReference type="PANTHER" id="PTHR11638:SF18">
    <property type="entry name" value="HEAT SHOCK PROTEIN 104"/>
    <property type="match status" value="1"/>
</dbReference>
<dbReference type="InterPro" id="IPR050130">
    <property type="entry name" value="ClpA_ClpB"/>
</dbReference>
<dbReference type="RefSeq" id="WP_056989860.1">
    <property type="nucleotide sequence ID" value="NZ_AYZJ01000081.1"/>
</dbReference>
<evidence type="ECO:0000256" key="3">
    <source>
        <dbReference type="ARBA" id="ARBA00025613"/>
    </source>
</evidence>
<keyword evidence="6" id="KW-1185">Reference proteome</keyword>
<evidence type="ECO:0000259" key="4">
    <source>
        <dbReference type="SMART" id="SM00382"/>
    </source>
</evidence>
<evidence type="ECO:0000256" key="1">
    <source>
        <dbReference type="ARBA" id="ARBA00022741"/>
    </source>
</evidence>
<dbReference type="GO" id="GO:0005737">
    <property type="term" value="C:cytoplasm"/>
    <property type="evidence" value="ECO:0007669"/>
    <property type="project" value="TreeGrafter"/>
</dbReference>
<dbReference type="GO" id="GO:0034605">
    <property type="term" value="P:cellular response to heat"/>
    <property type="evidence" value="ECO:0007669"/>
    <property type="project" value="TreeGrafter"/>
</dbReference>
<name>A0A0R2EXY3_9LACO</name>
<keyword evidence="1" id="KW-0547">Nucleotide-binding</keyword>
<protein>
    <submittedName>
        <fullName evidence="5">ATPase, AAA family</fullName>
    </submittedName>
</protein>
<dbReference type="InterPro" id="IPR027417">
    <property type="entry name" value="P-loop_NTPase"/>
</dbReference>